<organism evidence="2 3">
    <name type="scientific">Fulvivirga imtechensis AK7</name>
    <dbReference type="NCBI Taxonomy" id="1237149"/>
    <lineage>
        <taxon>Bacteria</taxon>
        <taxon>Pseudomonadati</taxon>
        <taxon>Bacteroidota</taxon>
        <taxon>Cytophagia</taxon>
        <taxon>Cytophagales</taxon>
        <taxon>Fulvivirgaceae</taxon>
        <taxon>Fulvivirga</taxon>
    </lineage>
</organism>
<keyword evidence="3" id="KW-1185">Reference proteome</keyword>
<sequence length="48" mass="4720">MLAIGTGPASRKGEVRVDAGGTKADIPNVAASPKAAGQEKGDSPTGRE</sequence>
<dbReference type="Proteomes" id="UP000011135">
    <property type="component" value="Unassembled WGS sequence"/>
</dbReference>
<evidence type="ECO:0000313" key="2">
    <source>
        <dbReference type="EMBL" id="ELR67994.1"/>
    </source>
</evidence>
<dbReference type="AlphaFoldDB" id="L8JKF7"/>
<feature type="region of interest" description="Disordered" evidence="1">
    <location>
        <begin position="1"/>
        <end position="48"/>
    </location>
</feature>
<feature type="compositionally biased region" description="Basic and acidic residues" evidence="1">
    <location>
        <begin position="37"/>
        <end position="48"/>
    </location>
</feature>
<dbReference type="EMBL" id="AMZN01000185">
    <property type="protein sequence ID" value="ELR67994.1"/>
    <property type="molecule type" value="Genomic_DNA"/>
</dbReference>
<comment type="caution">
    <text evidence="2">The sequence shown here is derived from an EMBL/GenBank/DDBJ whole genome shotgun (WGS) entry which is preliminary data.</text>
</comment>
<proteinExistence type="predicted"/>
<evidence type="ECO:0000313" key="3">
    <source>
        <dbReference type="Proteomes" id="UP000011135"/>
    </source>
</evidence>
<protein>
    <submittedName>
        <fullName evidence="2">Uncharacterized protein</fullName>
    </submittedName>
</protein>
<accession>L8JKF7</accession>
<reference evidence="2 3" key="1">
    <citation type="submission" date="2012-12" db="EMBL/GenBank/DDBJ databases">
        <title>Genome assembly of Fulvivirga imtechensis AK7.</title>
        <authorList>
            <person name="Nupur N."/>
            <person name="Khatri I."/>
            <person name="Kumar R."/>
            <person name="Subramanian S."/>
            <person name="Pinnaka A."/>
        </authorList>
    </citation>
    <scope>NUCLEOTIDE SEQUENCE [LARGE SCALE GENOMIC DNA]</scope>
    <source>
        <strain evidence="2 3">AK7</strain>
    </source>
</reference>
<evidence type="ECO:0000256" key="1">
    <source>
        <dbReference type="SAM" id="MobiDB-lite"/>
    </source>
</evidence>
<gene>
    <name evidence="2" type="ORF">C900_01290</name>
</gene>
<dbReference type="RefSeq" id="WP_009583816.1">
    <property type="nucleotide sequence ID" value="NZ_AMZN01000185.1"/>
</dbReference>
<name>L8JKF7_9BACT</name>